<reference evidence="17 18" key="1">
    <citation type="journal article" date="2019" name="Appl. Microbiol. Biotechnol.">
        <title>Genome sequence of Isaria javanica and comparative genome analysis insights into family S53 peptidase evolution in fungal entomopathogens.</title>
        <authorList>
            <person name="Lin R."/>
            <person name="Zhang X."/>
            <person name="Xin B."/>
            <person name="Zou M."/>
            <person name="Gao Y."/>
            <person name="Qin F."/>
            <person name="Hu Q."/>
            <person name="Xie B."/>
            <person name="Cheng X."/>
        </authorList>
    </citation>
    <scope>NUCLEOTIDE SEQUENCE [LARGE SCALE GENOMIC DNA]</scope>
    <source>
        <strain evidence="17 18">IJ1G</strain>
    </source>
</reference>
<evidence type="ECO:0000256" key="3">
    <source>
        <dbReference type="ARBA" id="ARBA00009636"/>
    </source>
</evidence>
<evidence type="ECO:0000256" key="2">
    <source>
        <dbReference type="ARBA" id="ARBA00004317"/>
    </source>
</evidence>
<feature type="compositionally biased region" description="Polar residues" evidence="15">
    <location>
        <begin position="773"/>
        <end position="784"/>
    </location>
</feature>
<dbReference type="Proteomes" id="UP000315783">
    <property type="component" value="Unassembled WGS sequence"/>
</dbReference>
<protein>
    <recommendedName>
        <fullName evidence="5">Tubulin gamma chain</fullName>
    </recommendedName>
    <alternativeName>
        <fullName evidence="13">Gamma-tubulin</fullName>
    </alternativeName>
</protein>
<dbReference type="Gene3D" id="1.10.287.600">
    <property type="entry name" value="Helix hairpin bin"/>
    <property type="match status" value="1"/>
</dbReference>
<dbReference type="Gene3D" id="3.40.50.1440">
    <property type="entry name" value="Tubulin/FtsZ, GTPase domain"/>
    <property type="match status" value="1"/>
</dbReference>
<evidence type="ECO:0000256" key="11">
    <source>
        <dbReference type="ARBA" id="ARBA00023134"/>
    </source>
</evidence>
<keyword evidence="6" id="KW-0963">Cytoplasm</keyword>
<feature type="compositionally biased region" description="Basic and acidic residues" evidence="15">
    <location>
        <begin position="610"/>
        <end position="622"/>
    </location>
</feature>
<dbReference type="InterPro" id="IPR000217">
    <property type="entry name" value="Tubulin"/>
</dbReference>
<keyword evidence="18" id="KW-1185">Reference proteome</keyword>
<evidence type="ECO:0000256" key="13">
    <source>
        <dbReference type="ARBA" id="ARBA00033229"/>
    </source>
</evidence>
<dbReference type="InterPro" id="IPR037103">
    <property type="entry name" value="Tubulin/FtsZ-like_C"/>
</dbReference>
<dbReference type="GO" id="GO:0005874">
    <property type="term" value="C:microtubule"/>
    <property type="evidence" value="ECO:0007669"/>
    <property type="project" value="UniProtKB-KW"/>
</dbReference>
<dbReference type="GO" id="GO:0005816">
    <property type="term" value="C:spindle pole body"/>
    <property type="evidence" value="ECO:0007669"/>
    <property type="project" value="UniProtKB-SubCell"/>
</dbReference>
<evidence type="ECO:0000256" key="10">
    <source>
        <dbReference type="ARBA" id="ARBA00022842"/>
    </source>
</evidence>
<feature type="region of interest" description="Disordered" evidence="15">
    <location>
        <begin position="1615"/>
        <end position="1719"/>
    </location>
</feature>
<dbReference type="FunFam" id="1.10.287.600:FF:000004">
    <property type="entry name" value="Tubulin gamma chain"/>
    <property type="match status" value="1"/>
</dbReference>
<dbReference type="SUPFAM" id="SSF50729">
    <property type="entry name" value="PH domain-like"/>
    <property type="match status" value="1"/>
</dbReference>
<feature type="compositionally biased region" description="Polar residues" evidence="15">
    <location>
        <begin position="1654"/>
        <end position="1665"/>
    </location>
</feature>
<dbReference type="InterPro" id="IPR002454">
    <property type="entry name" value="Gamma_tubulin"/>
</dbReference>
<dbReference type="InterPro" id="IPR000156">
    <property type="entry name" value="Ran_bind_dom"/>
</dbReference>
<keyword evidence="10" id="KW-0460">Magnesium</keyword>
<dbReference type="InterPro" id="IPR008280">
    <property type="entry name" value="Tub_FtsZ_C"/>
</dbReference>
<dbReference type="GO" id="GO:0007020">
    <property type="term" value="P:microtubule nucleation"/>
    <property type="evidence" value="ECO:0007669"/>
    <property type="project" value="InterPro"/>
</dbReference>
<dbReference type="GO" id="GO:0005525">
    <property type="term" value="F:GTP binding"/>
    <property type="evidence" value="ECO:0007669"/>
    <property type="project" value="UniProtKB-KW"/>
</dbReference>
<organism evidence="17 18">
    <name type="scientific">Cordyceps javanica</name>
    <dbReference type="NCBI Taxonomy" id="43265"/>
    <lineage>
        <taxon>Eukaryota</taxon>
        <taxon>Fungi</taxon>
        <taxon>Dikarya</taxon>
        <taxon>Ascomycota</taxon>
        <taxon>Pezizomycotina</taxon>
        <taxon>Sordariomycetes</taxon>
        <taxon>Hypocreomycetidae</taxon>
        <taxon>Hypocreales</taxon>
        <taxon>Cordycipitaceae</taxon>
        <taxon>Cordyceps</taxon>
    </lineage>
</organism>
<evidence type="ECO:0000256" key="9">
    <source>
        <dbReference type="ARBA" id="ARBA00022741"/>
    </source>
</evidence>
<dbReference type="EMBL" id="SPUK01000013">
    <property type="protein sequence ID" value="TQV92868.1"/>
    <property type="molecule type" value="Genomic_DNA"/>
</dbReference>
<feature type="compositionally biased region" description="Polar residues" evidence="15">
    <location>
        <begin position="1015"/>
        <end position="1025"/>
    </location>
</feature>
<feature type="compositionally biased region" description="Low complexity" evidence="15">
    <location>
        <begin position="892"/>
        <end position="917"/>
    </location>
</feature>
<dbReference type="GO" id="GO:0031122">
    <property type="term" value="P:cytoplasmic microtubule organization"/>
    <property type="evidence" value="ECO:0007669"/>
    <property type="project" value="InterPro"/>
</dbReference>
<evidence type="ECO:0000256" key="6">
    <source>
        <dbReference type="ARBA" id="ARBA00022490"/>
    </source>
</evidence>
<dbReference type="STRING" id="43265.A0A545VSW6"/>
<feature type="compositionally biased region" description="Basic and acidic residues" evidence="15">
    <location>
        <begin position="481"/>
        <end position="495"/>
    </location>
</feature>
<dbReference type="GO" id="GO:0000278">
    <property type="term" value="P:mitotic cell cycle"/>
    <property type="evidence" value="ECO:0007669"/>
    <property type="project" value="UniProtKB-ARBA"/>
</dbReference>
<feature type="compositionally biased region" description="Polar residues" evidence="15">
    <location>
        <begin position="62"/>
        <end position="74"/>
    </location>
</feature>
<dbReference type="InterPro" id="IPR011993">
    <property type="entry name" value="PH-like_dom_sf"/>
</dbReference>
<dbReference type="SMART" id="SM00865">
    <property type="entry name" value="Tubulin_C"/>
    <property type="match status" value="1"/>
</dbReference>
<feature type="compositionally biased region" description="Low complexity" evidence="15">
    <location>
        <begin position="273"/>
        <end position="282"/>
    </location>
</feature>
<keyword evidence="8" id="KW-0479">Metal-binding</keyword>
<feature type="compositionally biased region" description="Basic and acidic residues" evidence="15">
    <location>
        <begin position="1631"/>
        <end position="1640"/>
    </location>
</feature>
<feature type="compositionally biased region" description="Low complexity" evidence="15">
    <location>
        <begin position="454"/>
        <end position="468"/>
    </location>
</feature>
<evidence type="ECO:0000313" key="17">
    <source>
        <dbReference type="EMBL" id="TQV92868.1"/>
    </source>
</evidence>
<feature type="compositionally biased region" description="Low complexity" evidence="15">
    <location>
        <begin position="399"/>
        <end position="410"/>
    </location>
</feature>
<feature type="compositionally biased region" description="Low complexity" evidence="15">
    <location>
        <begin position="596"/>
        <end position="609"/>
    </location>
</feature>
<accession>A0A545VSW6</accession>
<feature type="compositionally biased region" description="Polar residues" evidence="15">
    <location>
        <begin position="528"/>
        <end position="544"/>
    </location>
</feature>
<feature type="region of interest" description="Disordered" evidence="15">
    <location>
        <begin position="263"/>
        <end position="385"/>
    </location>
</feature>
<dbReference type="OrthoDB" id="10249382at2759"/>
<evidence type="ECO:0000256" key="5">
    <source>
        <dbReference type="ARBA" id="ARBA00018848"/>
    </source>
</evidence>
<dbReference type="SMART" id="SM00864">
    <property type="entry name" value="Tubulin"/>
    <property type="match status" value="1"/>
</dbReference>
<feature type="compositionally biased region" description="Low complexity" evidence="15">
    <location>
        <begin position="707"/>
        <end position="722"/>
    </location>
</feature>
<dbReference type="FunFam" id="3.40.50.1440:FF:000012">
    <property type="entry name" value="Tubulin gamma chain"/>
    <property type="match status" value="1"/>
</dbReference>
<evidence type="ECO:0000259" key="16">
    <source>
        <dbReference type="PROSITE" id="PS50196"/>
    </source>
</evidence>
<dbReference type="CDD" id="cd02188">
    <property type="entry name" value="gamma_tubulin"/>
    <property type="match status" value="1"/>
</dbReference>
<evidence type="ECO:0000256" key="8">
    <source>
        <dbReference type="ARBA" id="ARBA00022723"/>
    </source>
</evidence>
<feature type="compositionally biased region" description="Low complexity" evidence="15">
    <location>
        <begin position="870"/>
        <end position="880"/>
    </location>
</feature>
<dbReference type="InterPro" id="IPR023123">
    <property type="entry name" value="Tubulin_C"/>
</dbReference>
<dbReference type="Gene3D" id="2.30.29.30">
    <property type="entry name" value="Pleckstrin-homology domain (PH domain)/Phosphotyrosine-binding domain (PTB)"/>
    <property type="match status" value="1"/>
</dbReference>
<feature type="compositionally biased region" description="Low complexity" evidence="15">
    <location>
        <begin position="562"/>
        <end position="580"/>
    </location>
</feature>
<evidence type="ECO:0000256" key="1">
    <source>
        <dbReference type="ARBA" id="ARBA00001946"/>
    </source>
</evidence>
<keyword evidence="7" id="KW-0493">Microtubule</keyword>
<dbReference type="InterPro" id="IPR036525">
    <property type="entry name" value="Tubulin/FtsZ_GTPase_sf"/>
</dbReference>
<dbReference type="GO" id="GO:0046872">
    <property type="term" value="F:metal ion binding"/>
    <property type="evidence" value="ECO:0007669"/>
    <property type="project" value="UniProtKB-KW"/>
</dbReference>
<feature type="compositionally biased region" description="Polar residues" evidence="15">
    <location>
        <begin position="956"/>
        <end position="967"/>
    </location>
</feature>
<feature type="compositionally biased region" description="Low complexity" evidence="15">
    <location>
        <begin position="927"/>
        <end position="936"/>
    </location>
</feature>
<feature type="region of interest" description="Disordered" evidence="15">
    <location>
        <begin position="1"/>
        <end position="74"/>
    </location>
</feature>
<dbReference type="PROSITE" id="PS00227">
    <property type="entry name" value="TUBULIN"/>
    <property type="match status" value="1"/>
</dbReference>
<dbReference type="InterPro" id="IPR018316">
    <property type="entry name" value="Tubulin/FtsZ_2-layer-sand-dom"/>
</dbReference>
<dbReference type="Pfam" id="PF03953">
    <property type="entry name" value="Tubulin_C"/>
    <property type="match status" value="1"/>
</dbReference>
<feature type="compositionally biased region" description="Acidic residues" evidence="15">
    <location>
        <begin position="430"/>
        <end position="453"/>
    </location>
</feature>
<dbReference type="Gene3D" id="3.30.1330.20">
    <property type="entry name" value="Tubulin/FtsZ, C-terminal domain"/>
    <property type="match status" value="1"/>
</dbReference>
<dbReference type="PANTHER" id="PTHR11588">
    <property type="entry name" value="TUBULIN"/>
    <property type="match status" value="1"/>
</dbReference>
<dbReference type="PROSITE" id="PS50196">
    <property type="entry name" value="RANBD1"/>
    <property type="match status" value="1"/>
</dbReference>
<name>A0A545VSW6_9HYPO</name>
<feature type="region of interest" description="Disordered" evidence="15">
    <location>
        <begin position="399"/>
        <end position="659"/>
    </location>
</feature>
<dbReference type="SMART" id="SM00160">
    <property type="entry name" value="RanBD"/>
    <property type="match status" value="1"/>
</dbReference>
<dbReference type="PRINTS" id="PR01161">
    <property type="entry name" value="TUBULIN"/>
</dbReference>
<dbReference type="SUPFAM" id="SSF52490">
    <property type="entry name" value="Tubulin nucleotide-binding domain-like"/>
    <property type="match status" value="1"/>
</dbReference>
<evidence type="ECO:0000256" key="7">
    <source>
        <dbReference type="ARBA" id="ARBA00022701"/>
    </source>
</evidence>
<dbReference type="PRINTS" id="PR01164">
    <property type="entry name" value="GAMMATUBULIN"/>
</dbReference>
<dbReference type="GO" id="GO:0000930">
    <property type="term" value="C:gamma-tubulin complex"/>
    <property type="evidence" value="ECO:0007669"/>
    <property type="project" value="InterPro"/>
</dbReference>
<feature type="region of interest" description="Disordered" evidence="15">
    <location>
        <begin position="747"/>
        <end position="826"/>
    </location>
</feature>
<dbReference type="FunFam" id="3.30.1330.20:FF:000003">
    <property type="entry name" value="Tubulin gamma chain"/>
    <property type="match status" value="1"/>
</dbReference>
<keyword evidence="9" id="KW-0547">Nucleotide-binding</keyword>
<dbReference type="SUPFAM" id="SSF55307">
    <property type="entry name" value="Tubulin C-terminal domain-like"/>
    <property type="match status" value="1"/>
</dbReference>
<dbReference type="CDD" id="cd13170">
    <property type="entry name" value="RanBD_NUP50"/>
    <property type="match status" value="1"/>
</dbReference>
<dbReference type="Pfam" id="PF00091">
    <property type="entry name" value="Tubulin"/>
    <property type="match status" value="1"/>
</dbReference>
<feature type="compositionally biased region" description="Polar residues" evidence="15">
    <location>
        <begin position="983"/>
        <end position="1002"/>
    </location>
</feature>
<dbReference type="InterPro" id="IPR003008">
    <property type="entry name" value="Tubulin_FtsZ_GTPase"/>
</dbReference>
<evidence type="ECO:0000256" key="15">
    <source>
        <dbReference type="SAM" id="MobiDB-lite"/>
    </source>
</evidence>
<feature type="domain" description="RanBD1" evidence="16">
    <location>
        <begin position="1072"/>
        <end position="1151"/>
    </location>
</feature>
<feature type="compositionally biased region" description="Low complexity" evidence="15">
    <location>
        <begin position="757"/>
        <end position="768"/>
    </location>
</feature>
<keyword evidence="12" id="KW-0206">Cytoskeleton</keyword>
<comment type="subunit">
    <text evidence="4">Dimer of alpha and beta chains. A typical microtubule is a hollow water-filled tube with an outer diameter of 25 nm and an inner diameter of 15 nM. Alpha-beta heterodimers associate head-to-tail to form protofilaments running lengthwise along the microtubule wall with the beta-tubulin subunit facing the microtubule plus end conferring a structural polarity. Microtubules usually have 13 protofilaments but different protofilament numbers can be found in some organisms and specialized cells.</text>
</comment>
<comment type="cofactor">
    <cofactor evidence="1">
        <name>Mg(2+)</name>
        <dbReference type="ChEBI" id="CHEBI:18420"/>
    </cofactor>
</comment>
<feature type="region of interest" description="Disordered" evidence="15">
    <location>
        <begin position="687"/>
        <end position="727"/>
    </location>
</feature>
<evidence type="ECO:0000256" key="4">
    <source>
        <dbReference type="ARBA" id="ARBA00011747"/>
    </source>
</evidence>
<comment type="function">
    <text evidence="14">Tubulin is the major constituent of microtubules, a cylinder consisting of laterally associated linear protofilaments composed of alpha- and beta-tubulin heterodimers. Microtubules grow by the addition of GTP-tubulin dimers to the microtubule end, where a stabilizing cap forms. Below the cap, tubulin dimers are in GDP-bound state, owing to GTPase activity of alpha-tubulin.</text>
</comment>
<feature type="compositionally biased region" description="Polar residues" evidence="15">
    <location>
        <begin position="361"/>
        <end position="372"/>
    </location>
</feature>
<proteinExistence type="inferred from homology"/>
<comment type="similarity">
    <text evidence="3">Belongs to the tubulin family.</text>
</comment>
<feature type="compositionally biased region" description="Polar residues" evidence="15">
    <location>
        <begin position="687"/>
        <end position="698"/>
    </location>
</feature>
<feature type="region of interest" description="Disordered" evidence="15">
    <location>
        <begin position="852"/>
        <end position="1107"/>
    </location>
</feature>
<feature type="compositionally biased region" description="Basic and acidic residues" evidence="15">
    <location>
        <begin position="1050"/>
        <end position="1064"/>
    </location>
</feature>
<evidence type="ECO:0000313" key="18">
    <source>
        <dbReference type="Proteomes" id="UP000315783"/>
    </source>
</evidence>
<dbReference type="InterPro" id="IPR017975">
    <property type="entry name" value="Tubulin_CS"/>
</dbReference>
<evidence type="ECO:0000256" key="14">
    <source>
        <dbReference type="ARBA" id="ARBA00034296"/>
    </source>
</evidence>
<gene>
    <name evidence="17" type="ORF">IF1G_08171</name>
</gene>
<comment type="caution">
    <text evidence="17">The sequence shown here is derived from an EMBL/GenBank/DDBJ whole genome shotgun (WGS) entry which is preliminary data.</text>
</comment>
<keyword evidence="11" id="KW-0342">GTP-binding</keyword>
<sequence length="1719" mass="179945">MVTFALPGDGDVAPATNGTPRARPPLPFARRTYAGASPFAKGPSKHLGTPQSAPSRRFFSSRGETPSNSLNKSSITTARNIFQASAISDSPPSGIFSPNLPQSTMKKVFAPGATPEPSRVYRESTASAAPRGMAAKSSDKDLFPMRISSPPRELTGEILARKVPKEWNSKGSIYADQFLGHLCPPDLDEEQRRQFFCILDLRRLKYAANEIFARKDWKLNVINFAKEFEKSRSIILLRYGLYEFQNVKPSKEVLKRWRREHGLPEPEEDEAEAPVATPSKSAPSKKRKADDDLTKDAAGSDANSFGKRQTTDKVGQEPAAPIATPQPAGKNKRKASAGEEDQPLKRSTPSATKTLFEKIANKSTGSTETSAARPSPFASKASAGSLARSVFTNIKAGAGQAPAAAAPAGGSNIFGYLSDASSAKNSGVDADSESDADSDENESPDAEQSEEQSAEPSVVEEASASTAAGDSTRESTPARSLFDRVTKGTDGEPVRAAEPSEEPPAENSAAADKTWNPSTTPLKFAPAGSQTSNPFGGSQASSASALFGAKPAAPATGNLFGASKPAESAEQPAAPASGASNIFAPKSTAPSNLFGAKPAIDKPAAPAADTSKDGGESDKENDSQPAKKPAFDFKPSAPTSSTGLFGAKPADTATEPAKPASSLFGAAAAKPAGSTLFGAADSAKESTNFTPAMQSSTLFGAKPSEPAKPASTETSTPTTAAPLFGASSTTATNNLFGAASAAPSKPLFGATAPKLDAPATTGPTTAAPIFSFGGNSNTSTTETAPSKPLFAPKSPEAAKSNSAALFGSPMKQDEQSPAKKAFTGGTSSAPGSFTFGGATSAPSVNLFGGAVGGNTTTNGNTSVSFGATPSTNNGSTSFGFNFGGGTASSTDGNSTNTSFNNPFSSNGNSQSNNPSSSGMFNFGGGAATPAAGSSTTFQFGSAGGASAPNGGGSTFGGSNQASGSSTPLFGGAAPGGAPAFNFTAASPAQPQGGNMFGSSQAAPSFGASLQPPIGGSSTTGTNSPLNLGGGSSLATTPAAGTPEPSTQAEANKDGNEDEGEKHEQINLTEGAESDEEAVHEVRAKVLGFASPDEQSDGEKPKSKSPWTTKGVGLLRVLKHKETNAVRLLLRAEPRGNVAINKALLPDVKYKPDGKYVRLVTSNETGDGLETWMLQVKTKDLANLLAEALEKNKFWQQLCQEHGISQDGNLEDFATEGGDRKDVFYYQSDDTRYIPRAILIDLEPRVINGIQTGPYKNIYNPENFYIGKNGVGAANNWGDGYQSGEEVYEEIVEMIDREADGSDSLEGFMMLHSIAGGTGSGLGSFLLERLNDQFPKKIIQTYSVFPDTTNAGDVVVHPYNSILSMRRLTQNADSVVVLDNGALSRIAADRLHVEKPSFQQTNQLVSTVMSASTTTLRYPGYMHNDLVSILASLIPTPRCHFLMTAYTPFTGDQVEQAKTVRKTTVLDVMRRLLQPKNRMVSTVPAKKSCYISILNVIQGEVDPTDVHKSLLRIRERKLATFIPWGPASIQVALTKRSPYIPMSHRVSGLMLANHTSIATLFKRIVKQYDGMRKRNAFMEGYKKTAPFSENLHEFDEAREVVGDLIAEYEAAEDQNYLKGDLAEPTTSNMPESKSEQIDRVKANLPLPEDPPRASDFNSADASTVNVGSGRVGGNLGTSDASTAGLRGPDTKRSEDTDMSSIGRQGVEGLSHPPKDAAASK</sequence>
<evidence type="ECO:0000256" key="12">
    <source>
        <dbReference type="ARBA" id="ARBA00023212"/>
    </source>
</evidence>
<comment type="subcellular location">
    <subcellularLocation>
        <location evidence="2">Cytoplasm</location>
        <location evidence="2">Cytoskeleton</location>
        <location evidence="2">Microtubule organizing center</location>
        <location evidence="2">Spindle pole body</location>
    </subcellularLocation>
</comment>